<name>M1DF67_SOLTU</name>
<sequence length="260" mass="30013">MVRGCPVDISHATISRFLYGPTTGHSWPLNTAEFDYRWDIVRGNAFQRNAEQREAITIWLAKNIVADGKHAEWVTAPQLGIRKATLNFVSKFFGLLRDRNPNWKDGEKDRYIPSHERQKPKDSKGGRSEDMLSRIVNKVEGSDKNFKEMKEDLSTLSRPSPPIQCRSSSWRPKWVIYHLISTRHSNGVCLVILWLTPRMRLMCGKFSEGGKLARKRSSGRIAKEDPDLDRRWTQDKFNLDSVKLGEPRKLLASRRPSRLL</sequence>
<evidence type="ECO:0000313" key="3">
    <source>
        <dbReference type="Proteomes" id="UP000011115"/>
    </source>
</evidence>
<dbReference type="Gramene" id="PGSC0003DMT400088076">
    <property type="protein sequence ID" value="PGSC0003DMT400088076"/>
    <property type="gene ID" value="PGSC0003DMG400037647"/>
</dbReference>
<reference evidence="2" key="2">
    <citation type="submission" date="2015-06" db="UniProtKB">
        <authorList>
            <consortium name="EnsemblPlants"/>
        </authorList>
    </citation>
    <scope>IDENTIFICATION</scope>
    <source>
        <strain evidence="2">DM1-3 516 R44</strain>
    </source>
</reference>
<dbReference type="PaxDb" id="4113-PGSC0003DMT400088076"/>
<keyword evidence="3" id="KW-1185">Reference proteome</keyword>
<dbReference type="HOGENOM" id="CLU_1071195_0_0_1"/>
<evidence type="ECO:0008006" key="4">
    <source>
        <dbReference type="Google" id="ProtNLM"/>
    </source>
</evidence>
<evidence type="ECO:0000256" key="1">
    <source>
        <dbReference type="SAM" id="MobiDB-lite"/>
    </source>
</evidence>
<organism evidence="2 3">
    <name type="scientific">Solanum tuberosum</name>
    <name type="common">Potato</name>
    <dbReference type="NCBI Taxonomy" id="4113"/>
    <lineage>
        <taxon>Eukaryota</taxon>
        <taxon>Viridiplantae</taxon>
        <taxon>Streptophyta</taxon>
        <taxon>Embryophyta</taxon>
        <taxon>Tracheophyta</taxon>
        <taxon>Spermatophyta</taxon>
        <taxon>Magnoliopsida</taxon>
        <taxon>eudicotyledons</taxon>
        <taxon>Gunneridae</taxon>
        <taxon>Pentapetalae</taxon>
        <taxon>asterids</taxon>
        <taxon>lamiids</taxon>
        <taxon>Solanales</taxon>
        <taxon>Solanaceae</taxon>
        <taxon>Solanoideae</taxon>
        <taxon>Solaneae</taxon>
        <taxon>Solanum</taxon>
    </lineage>
</organism>
<dbReference type="InParanoid" id="M1DF67"/>
<dbReference type="EnsemblPlants" id="PGSC0003DMT400088076">
    <property type="protein sequence ID" value="PGSC0003DMT400088076"/>
    <property type="gene ID" value="PGSC0003DMG400037647"/>
</dbReference>
<dbReference type="Proteomes" id="UP000011115">
    <property type="component" value="Unassembled WGS sequence"/>
</dbReference>
<proteinExistence type="predicted"/>
<feature type="region of interest" description="Disordered" evidence="1">
    <location>
        <begin position="106"/>
        <end position="131"/>
    </location>
</feature>
<accession>M1DF67</accession>
<evidence type="ECO:0000313" key="2">
    <source>
        <dbReference type="EnsemblPlants" id="PGSC0003DMT400088076"/>
    </source>
</evidence>
<dbReference type="AlphaFoldDB" id="M1DF67"/>
<reference evidence="3" key="1">
    <citation type="journal article" date="2011" name="Nature">
        <title>Genome sequence and analysis of the tuber crop potato.</title>
        <authorList>
            <consortium name="The Potato Genome Sequencing Consortium"/>
        </authorList>
    </citation>
    <scope>NUCLEOTIDE SEQUENCE [LARGE SCALE GENOMIC DNA]</scope>
    <source>
        <strain evidence="3">cv. DM1-3 516 R44</strain>
    </source>
</reference>
<protein>
    <recommendedName>
        <fullName evidence="4">Integrase core domain containing protein</fullName>
    </recommendedName>
</protein>